<dbReference type="PROSITE" id="PS01124">
    <property type="entry name" value="HTH_ARAC_FAMILY_2"/>
    <property type="match status" value="1"/>
</dbReference>
<keyword evidence="2" id="KW-0238">DNA-binding</keyword>
<dbReference type="Pfam" id="PF12833">
    <property type="entry name" value="HTH_18"/>
    <property type="match status" value="1"/>
</dbReference>
<evidence type="ECO:0000259" key="5">
    <source>
        <dbReference type="PROSITE" id="PS01124"/>
    </source>
</evidence>
<feature type="domain" description="HTH araC/xylS-type" evidence="5">
    <location>
        <begin position="641"/>
        <end position="741"/>
    </location>
</feature>
<keyword evidence="4" id="KW-1133">Transmembrane helix</keyword>
<dbReference type="SMART" id="SM00342">
    <property type="entry name" value="HTH_ARAC"/>
    <property type="match status" value="1"/>
</dbReference>
<dbReference type="InterPro" id="IPR018060">
    <property type="entry name" value="HTH_AraC"/>
</dbReference>
<gene>
    <name evidence="6" type="ORF">ACFPXP_06115</name>
</gene>
<dbReference type="EMBL" id="JBHSQV010000035">
    <property type="protein sequence ID" value="MFC5986004.1"/>
    <property type="molecule type" value="Genomic_DNA"/>
</dbReference>
<evidence type="ECO:0000256" key="3">
    <source>
        <dbReference type="ARBA" id="ARBA00023163"/>
    </source>
</evidence>
<dbReference type="Proteomes" id="UP001596250">
    <property type="component" value="Unassembled WGS sequence"/>
</dbReference>
<evidence type="ECO:0000256" key="4">
    <source>
        <dbReference type="SAM" id="Phobius"/>
    </source>
</evidence>
<name>A0ABW1ILW1_9BACL</name>
<dbReference type="PANTHER" id="PTHR43280:SF10">
    <property type="entry name" value="REGULATORY PROTEIN POCR"/>
    <property type="match status" value="1"/>
</dbReference>
<sequence>MRNHWFNRLFFSYFPVLFVVSLSLLFVTYLTVTEMSRRAAMEASQVLSEHIVKSVDNLLQGIDSAATAEILENDAIQRFFQSNDTDRRGMEEYQAARALKDIQDRHPQISSIYLYRTTGNQVLTTTSLLHLEDFGDKQFVGRQVTSQVPFRWTSKRTYQVWPDEEGTEVISLVKFTHLADRSLMVINVRVETLHTLIRSVSDTRLNYVELVDESGYRIASKDSQEVQEDMSKGREWSRASSTYTGWSIRTGTYDQSIVEWVTSLFYVWISAGCLIIVSGLIWLIYISKYHYFPIHFMKKRLTDYADKTEHRSLPQEKRSELHFIAEAVHHILDQSNDLIEKNKENTHYRKRQAFLSIIEQANEEKAWKWENELAEIGIRNDFHMLTVVIIELDKVSHNDRYNLRDLQLLKYAIRAAQQELVDEDNVQVWTEDMDRNRLCSIYFVRGSGDTAELTALLCGQLCQWVERHLPMTITIGMGTFEESVRGAGHSYRTALELLEYKFMLGPNRLIRTGDANSMPRGESFLLVPFVRDISSHYRVGNFEWETVFDELRDTMRCRLFSRLEITNMLYYLIHSLHQEISELPHEFGELWKDSCESALYDTLERSETMEEVMSAFREILMECALTMQAMRESKSNHRQVQEIQQFILEHYAKPELSLAYISSEFGWNASHLSIRFKEAFGVKFIDYVTQIRVERAKALLLEKESCTNQEIAEAVGYTNVMTFMRVFKKVAGCTPGQYRSQLKK</sequence>
<proteinExistence type="predicted"/>
<dbReference type="RefSeq" id="WP_379893314.1">
    <property type="nucleotide sequence ID" value="NZ_CBCSCT010000004.1"/>
</dbReference>
<protein>
    <submittedName>
        <fullName evidence="6">AraC family transcriptional regulator</fullName>
    </submittedName>
</protein>
<dbReference type="Gene3D" id="1.10.10.60">
    <property type="entry name" value="Homeodomain-like"/>
    <property type="match status" value="2"/>
</dbReference>
<feature type="transmembrane region" description="Helical" evidence="4">
    <location>
        <begin position="12"/>
        <end position="32"/>
    </location>
</feature>
<accession>A0ABW1ILW1</accession>
<evidence type="ECO:0000313" key="6">
    <source>
        <dbReference type="EMBL" id="MFC5986004.1"/>
    </source>
</evidence>
<feature type="transmembrane region" description="Helical" evidence="4">
    <location>
        <begin position="265"/>
        <end position="285"/>
    </location>
</feature>
<keyword evidence="4" id="KW-0472">Membrane</keyword>
<keyword evidence="1" id="KW-0805">Transcription regulation</keyword>
<organism evidence="6 7">
    <name type="scientific">Marinicrinis lubricantis</name>
    <dbReference type="NCBI Taxonomy" id="2086470"/>
    <lineage>
        <taxon>Bacteria</taxon>
        <taxon>Bacillati</taxon>
        <taxon>Bacillota</taxon>
        <taxon>Bacilli</taxon>
        <taxon>Bacillales</taxon>
        <taxon>Paenibacillaceae</taxon>
    </lineage>
</organism>
<dbReference type="PANTHER" id="PTHR43280">
    <property type="entry name" value="ARAC-FAMILY TRANSCRIPTIONAL REGULATOR"/>
    <property type="match status" value="1"/>
</dbReference>
<dbReference type="InterPro" id="IPR009057">
    <property type="entry name" value="Homeodomain-like_sf"/>
</dbReference>
<dbReference type="SUPFAM" id="SSF46689">
    <property type="entry name" value="Homeodomain-like"/>
    <property type="match status" value="2"/>
</dbReference>
<evidence type="ECO:0000256" key="2">
    <source>
        <dbReference type="ARBA" id="ARBA00023125"/>
    </source>
</evidence>
<keyword evidence="3" id="KW-0804">Transcription</keyword>
<dbReference type="Gene3D" id="3.30.450.20">
    <property type="entry name" value="PAS domain"/>
    <property type="match status" value="1"/>
</dbReference>
<comment type="caution">
    <text evidence="6">The sequence shown here is derived from an EMBL/GenBank/DDBJ whole genome shotgun (WGS) entry which is preliminary data.</text>
</comment>
<evidence type="ECO:0000256" key="1">
    <source>
        <dbReference type="ARBA" id="ARBA00023015"/>
    </source>
</evidence>
<evidence type="ECO:0000313" key="7">
    <source>
        <dbReference type="Proteomes" id="UP001596250"/>
    </source>
</evidence>
<keyword evidence="7" id="KW-1185">Reference proteome</keyword>
<keyword evidence="4" id="KW-0812">Transmembrane</keyword>
<reference evidence="7" key="1">
    <citation type="journal article" date="2019" name="Int. J. Syst. Evol. Microbiol.">
        <title>The Global Catalogue of Microorganisms (GCM) 10K type strain sequencing project: providing services to taxonomists for standard genome sequencing and annotation.</title>
        <authorList>
            <consortium name="The Broad Institute Genomics Platform"/>
            <consortium name="The Broad Institute Genome Sequencing Center for Infectious Disease"/>
            <person name="Wu L."/>
            <person name="Ma J."/>
        </authorList>
    </citation>
    <scope>NUCLEOTIDE SEQUENCE [LARGE SCALE GENOMIC DNA]</scope>
    <source>
        <strain evidence="7">CCM 8749</strain>
    </source>
</reference>